<name>A0AAT9H2L0_9FLAO</name>
<organism evidence="2">
    <name type="scientific">Flavobacterium sp. CFS9</name>
    <dbReference type="NCBI Taxonomy" id="3143118"/>
    <lineage>
        <taxon>Bacteria</taxon>
        <taxon>Pseudomonadati</taxon>
        <taxon>Bacteroidota</taxon>
        <taxon>Flavobacteriia</taxon>
        <taxon>Flavobacteriales</taxon>
        <taxon>Flavobacteriaceae</taxon>
        <taxon>Flavobacterium</taxon>
    </lineage>
</organism>
<dbReference type="EMBL" id="AP031573">
    <property type="protein sequence ID" value="BFM43710.1"/>
    <property type="molecule type" value="Genomic_DNA"/>
</dbReference>
<evidence type="ECO:0000256" key="1">
    <source>
        <dbReference type="SAM" id="Coils"/>
    </source>
</evidence>
<dbReference type="AlphaFoldDB" id="A0AAT9H2L0"/>
<accession>A0AAT9H2L0</accession>
<sequence length="342" mass="38166">MIMKNVNYVLGNCKKLSGIKFILFAAVLLSTTLSYSQSYTELFTDAKDDYTRANNWVFSIDDDVSDQDGPGAFSWFANGGRDINDLMMSLSKRNTINDEDYRKTYELKIDGYLTVKNKNSRWADWDNLTMYVDGVASHIKSSGDEDGLFISSNTGNKISLGDGNDEVAINSKKLILDYGGTNDLAQVAINAGNPVNGAALTVGGMTYIGNSKSIESNPGISNDLKEDCSLFVEKQILASDLNIIPKQYWMDSVFESDYKKMDLDTLEGYVKENKHLPGIVSEKEVKEKGYKIHAFNTGLLQNVEELLLHIIDQNKKNEALSKKIEVLTRKIEVLESQSSQHK</sequence>
<feature type="coiled-coil region" evidence="1">
    <location>
        <begin position="310"/>
        <end position="337"/>
    </location>
</feature>
<evidence type="ECO:0000313" key="2">
    <source>
        <dbReference type="EMBL" id="BFM43710.1"/>
    </source>
</evidence>
<keyword evidence="1" id="KW-0175">Coiled coil</keyword>
<protein>
    <recommendedName>
        <fullName evidence="3">Peptidase S74 domain-containing protein</fullName>
    </recommendedName>
</protein>
<evidence type="ECO:0008006" key="3">
    <source>
        <dbReference type="Google" id="ProtNLM"/>
    </source>
</evidence>
<gene>
    <name evidence="2" type="ORF">CFS9_23510</name>
</gene>
<reference evidence="2" key="1">
    <citation type="submission" date="2024-05" db="EMBL/GenBank/DDBJ databases">
        <title>Whole-Genome Sequence of CFS9, a Potential Fish Probiotic Isolated from the Body Surface of Silurus asotus.</title>
        <authorList>
            <person name="Kojima M."/>
            <person name="Tobioka K."/>
            <person name="Yokota K."/>
            <person name="Nakatani H."/>
            <person name="Hori K."/>
            <person name="Tamaru Y."/>
            <person name="Okazaki F."/>
        </authorList>
    </citation>
    <scope>NUCLEOTIDE SEQUENCE</scope>
    <source>
        <strain evidence="2">CFS9</strain>
    </source>
</reference>
<proteinExistence type="predicted"/>